<dbReference type="Gene3D" id="3.80.10.10">
    <property type="entry name" value="Ribonuclease Inhibitor"/>
    <property type="match status" value="1"/>
</dbReference>
<dbReference type="EMBL" id="ML213594">
    <property type="protein sequence ID" value="TFK41428.1"/>
    <property type="molecule type" value="Genomic_DNA"/>
</dbReference>
<reference evidence="1 2" key="1">
    <citation type="journal article" date="2019" name="Nat. Ecol. Evol.">
        <title>Megaphylogeny resolves global patterns of mushroom evolution.</title>
        <authorList>
            <person name="Varga T."/>
            <person name="Krizsan K."/>
            <person name="Foldi C."/>
            <person name="Dima B."/>
            <person name="Sanchez-Garcia M."/>
            <person name="Sanchez-Ramirez S."/>
            <person name="Szollosi G.J."/>
            <person name="Szarkandi J.G."/>
            <person name="Papp V."/>
            <person name="Albert L."/>
            <person name="Andreopoulos W."/>
            <person name="Angelini C."/>
            <person name="Antonin V."/>
            <person name="Barry K.W."/>
            <person name="Bougher N.L."/>
            <person name="Buchanan P."/>
            <person name="Buyck B."/>
            <person name="Bense V."/>
            <person name="Catcheside P."/>
            <person name="Chovatia M."/>
            <person name="Cooper J."/>
            <person name="Damon W."/>
            <person name="Desjardin D."/>
            <person name="Finy P."/>
            <person name="Geml J."/>
            <person name="Haridas S."/>
            <person name="Hughes K."/>
            <person name="Justo A."/>
            <person name="Karasinski D."/>
            <person name="Kautmanova I."/>
            <person name="Kiss B."/>
            <person name="Kocsube S."/>
            <person name="Kotiranta H."/>
            <person name="LaButti K.M."/>
            <person name="Lechner B.E."/>
            <person name="Liimatainen K."/>
            <person name="Lipzen A."/>
            <person name="Lukacs Z."/>
            <person name="Mihaltcheva S."/>
            <person name="Morgado L.N."/>
            <person name="Niskanen T."/>
            <person name="Noordeloos M.E."/>
            <person name="Ohm R.A."/>
            <person name="Ortiz-Santana B."/>
            <person name="Ovrebo C."/>
            <person name="Racz N."/>
            <person name="Riley R."/>
            <person name="Savchenko A."/>
            <person name="Shiryaev A."/>
            <person name="Soop K."/>
            <person name="Spirin V."/>
            <person name="Szebenyi C."/>
            <person name="Tomsovsky M."/>
            <person name="Tulloss R.E."/>
            <person name="Uehling J."/>
            <person name="Grigoriev I.V."/>
            <person name="Vagvolgyi C."/>
            <person name="Papp T."/>
            <person name="Martin F.M."/>
            <person name="Miettinen O."/>
            <person name="Hibbett D.S."/>
            <person name="Nagy L.G."/>
        </authorList>
    </citation>
    <scope>NUCLEOTIDE SEQUENCE [LARGE SCALE GENOMIC DNA]</scope>
    <source>
        <strain evidence="1 2">CBS 166.37</strain>
    </source>
</reference>
<dbReference type="Proteomes" id="UP000308652">
    <property type="component" value="Unassembled WGS sequence"/>
</dbReference>
<proteinExistence type="predicted"/>
<sequence>MVWHRSTDTASSSRFAPPNVLPRGTAGWGFFSSREDCLQQALFNSSDPEIIKDLALYRRQLTLLITAQKAIEAEQAELQLQRDVVTRNLAATHASLVQTQTRITHSKNNHLPVYKLPMEILGEIFILCQQSGNACPRTPWTGFVAAVPFEILISQVSWWWREVVLGTPALWCRIAMILGDMSGKLNAYLERSSGSTLDITIHSPYDISEEELHFLWSSIANHLHRIRSMVLNFKGRRPMMAILSQLIDVRVDQLMRFTVNCVCDPAANDIIIIRPFSLFRQGAPALKYLDYDHNILPISLPWYSSISKVRARIACTSLLNVTEIIPSFTNLASLALDNWRAPQDTVMETIHLPQLRSLILSGLLQEPEYMAIFTQILTPSLESLAIKCTSGPSVANMFIAVSCQACQEYKHLRLLSFTNNSHFYPSVVEPALSSPQTAGACNPLEHVQHVAFIGLSSTDKLLLHLFCDRMYPTPRLPRLRSLTVGSSQLSPNIVKHVLLTRKASYYGIPHIHLQQPFANTIKQIPGEVAWFMWNVNVHIFDADEVIEAIYSERGLTTELLPGSSS</sequence>
<dbReference type="AlphaFoldDB" id="A0A5C3MC65"/>
<dbReference type="InterPro" id="IPR032675">
    <property type="entry name" value="LRR_dom_sf"/>
</dbReference>
<name>A0A5C3MC65_9AGAR</name>
<dbReference type="STRING" id="68775.A0A5C3MC65"/>
<evidence type="ECO:0000313" key="1">
    <source>
        <dbReference type="EMBL" id="TFK41428.1"/>
    </source>
</evidence>
<organism evidence="1 2">
    <name type="scientific">Crucibulum laeve</name>
    <dbReference type="NCBI Taxonomy" id="68775"/>
    <lineage>
        <taxon>Eukaryota</taxon>
        <taxon>Fungi</taxon>
        <taxon>Dikarya</taxon>
        <taxon>Basidiomycota</taxon>
        <taxon>Agaricomycotina</taxon>
        <taxon>Agaricomycetes</taxon>
        <taxon>Agaricomycetidae</taxon>
        <taxon>Agaricales</taxon>
        <taxon>Agaricineae</taxon>
        <taxon>Nidulariaceae</taxon>
        <taxon>Crucibulum</taxon>
    </lineage>
</organism>
<gene>
    <name evidence="1" type="ORF">BDQ12DRAFT_677966</name>
</gene>
<protein>
    <recommendedName>
        <fullName evidence="3">F-box domain-containing protein</fullName>
    </recommendedName>
</protein>
<keyword evidence="2" id="KW-1185">Reference proteome</keyword>
<evidence type="ECO:0008006" key="3">
    <source>
        <dbReference type="Google" id="ProtNLM"/>
    </source>
</evidence>
<evidence type="ECO:0000313" key="2">
    <source>
        <dbReference type="Proteomes" id="UP000308652"/>
    </source>
</evidence>
<dbReference type="OrthoDB" id="3244423at2759"/>
<dbReference type="SUPFAM" id="SSF52047">
    <property type="entry name" value="RNI-like"/>
    <property type="match status" value="1"/>
</dbReference>
<accession>A0A5C3MC65</accession>